<dbReference type="InterPro" id="IPR037923">
    <property type="entry name" value="HTH-like"/>
</dbReference>
<dbReference type="RefSeq" id="WP_053409985.1">
    <property type="nucleotide sequence ID" value="NZ_DAIPHI010000090.1"/>
</dbReference>
<keyword evidence="1" id="KW-0805">Transcription regulation</keyword>
<evidence type="ECO:0000256" key="4">
    <source>
        <dbReference type="ARBA" id="ARBA00023163"/>
    </source>
</evidence>
<dbReference type="STRING" id="171383.AKJ31_15325"/>
<accession>A0A0M0HX38</accession>
<reference evidence="7" key="1">
    <citation type="submission" date="2015-08" db="EMBL/GenBank/DDBJ databases">
        <title>Vibrio galatheae sp. nov., a novel member of the Vibrionaceae family isolated from the Solomon Islands.</title>
        <authorList>
            <person name="Giubergia S."/>
            <person name="Machado H."/>
            <person name="Mateiu R.V."/>
            <person name="Gram L."/>
        </authorList>
    </citation>
    <scope>NUCLEOTIDE SEQUENCE [LARGE SCALE GENOMIC DNA]</scope>
    <source>
        <strain evidence="7">DSM 19134</strain>
    </source>
</reference>
<dbReference type="PANTHER" id="PTHR46796:SF7">
    <property type="entry name" value="ARAC FAMILY TRANSCRIPTIONAL REGULATOR"/>
    <property type="match status" value="1"/>
</dbReference>
<dbReference type="InterPro" id="IPR032783">
    <property type="entry name" value="AraC_lig"/>
</dbReference>
<evidence type="ECO:0000259" key="5">
    <source>
        <dbReference type="PROSITE" id="PS01124"/>
    </source>
</evidence>
<proteinExistence type="predicted"/>
<dbReference type="PATRIC" id="fig|171383.3.peg.3137"/>
<dbReference type="SUPFAM" id="SSF46689">
    <property type="entry name" value="Homeodomain-like"/>
    <property type="match status" value="2"/>
</dbReference>
<dbReference type="InterPro" id="IPR018060">
    <property type="entry name" value="HTH_AraC"/>
</dbReference>
<keyword evidence="3" id="KW-0010">Activator</keyword>
<dbReference type="EMBL" id="LHPI01000016">
    <property type="protein sequence ID" value="KOO06646.1"/>
    <property type="molecule type" value="Genomic_DNA"/>
</dbReference>
<comment type="caution">
    <text evidence="6">The sequence shown here is derived from an EMBL/GenBank/DDBJ whole genome shotgun (WGS) entry which is preliminary data.</text>
</comment>
<gene>
    <name evidence="6" type="ORF">AKJ31_15325</name>
</gene>
<dbReference type="PROSITE" id="PS01124">
    <property type="entry name" value="HTH_ARAC_FAMILY_2"/>
    <property type="match status" value="1"/>
</dbReference>
<evidence type="ECO:0000313" key="7">
    <source>
        <dbReference type="Proteomes" id="UP000037530"/>
    </source>
</evidence>
<dbReference type="GO" id="GO:0043565">
    <property type="term" value="F:sequence-specific DNA binding"/>
    <property type="evidence" value="ECO:0007669"/>
    <property type="project" value="InterPro"/>
</dbReference>
<keyword evidence="7" id="KW-1185">Reference proteome</keyword>
<dbReference type="InterPro" id="IPR020449">
    <property type="entry name" value="Tscrpt_reg_AraC-type_HTH"/>
</dbReference>
<dbReference type="Pfam" id="PF12852">
    <property type="entry name" value="Cupin_6"/>
    <property type="match status" value="1"/>
</dbReference>
<dbReference type="GO" id="GO:0003700">
    <property type="term" value="F:DNA-binding transcription factor activity"/>
    <property type="evidence" value="ECO:0007669"/>
    <property type="project" value="InterPro"/>
</dbReference>
<evidence type="ECO:0000256" key="1">
    <source>
        <dbReference type="ARBA" id="ARBA00023015"/>
    </source>
</evidence>
<dbReference type="OrthoDB" id="9783876at2"/>
<dbReference type="PANTHER" id="PTHR46796">
    <property type="entry name" value="HTH-TYPE TRANSCRIPTIONAL ACTIVATOR RHAS-RELATED"/>
    <property type="match status" value="1"/>
</dbReference>
<evidence type="ECO:0000256" key="2">
    <source>
        <dbReference type="ARBA" id="ARBA00023125"/>
    </source>
</evidence>
<dbReference type="Pfam" id="PF12833">
    <property type="entry name" value="HTH_18"/>
    <property type="match status" value="1"/>
</dbReference>
<keyword evidence="2" id="KW-0238">DNA-binding</keyword>
<dbReference type="Proteomes" id="UP000037530">
    <property type="component" value="Unassembled WGS sequence"/>
</dbReference>
<keyword evidence="4" id="KW-0804">Transcription</keyword>
<organism evidence="6 7">
    <name type="scientific">Vibrio hepatarius</name>
    <dbReference type="NCBI Taxonomy" id="171383"/>
    <lineage>
        <taxon>Bacteria</taxon>
        <taxon>Pseudomonadati</taxon>
        <taxon>Pseudomonadota</taxon>
        <taxon>Gammaproteobacteria</taxon>
        <taxon>Vibrionales</taxon>
        <taxon>Vibrionaceae</taxon>
        <taxon>Vibrio</taxon>
        <taxon>Vibrio oreintalis group</taxon>
    </lineage>
</organism>
<protein>
    <submittedName>
        <fullName evidence="6">AraC family transcriptional regulator</fullName>
    </submittedName>
</protein>
<dbReference type="Gene3D" id="1.10.10.60">
    <property type="entry name" value="Homeodomain-like"/>
    <property type="match status" value="2"/>
</dbReference>
<dbReference type="PROSITE" id="PS00041">
    <property type="entry name" value="HTH_ARAC_FAMILY_1"/>
    <property type="match status" value="1"/>
</dbReference>
<dbReference type="SUPFAM" id="SSF51215">
    <property type="entry name" value="Regulatory protein AraC"/>
    <property type="match status" value="1"/>
</dbReference>
<feature type="domain" description="HTH araC/xylS-type" evidence="5">
    <location>
        <begin position="171"/>
        <end position="268"/>
    </location>
</feature>
<dbReference type="InterPro" id="IPR050204">
    <property type="entry name" value="AraC_XylS_family_regulators"/>
</dbReference>
<name>A0A0M0HX38_9VIBR</name>
<dbReference type="InterPro" id="IPR018062">
    <property type="entry name" value="HTH_AraC-typ_CS"/>
</dbReference>
<sequence>MDALSALLSHAAPKADLFFSGNLCGSSCSEEHPGEGQLHLVRSGELALYEEGVLRYTISEPTLVVFPKGKKHRLQSLTLEGCDLVCAGLSFKDSPLYRALPNAIVVPLSDLPSLSPVITLLFEEAFTERYAQTTVIATLLDLILLLLIRHLVDTKACQASVLAALSEPKLAKAIEAIHSQPDQAWTIETLAQHCGMSRARFAALFHQVIGQPPLSYLTESRLLLAQQLLLAGHPIKSVCLDVGYGSSVAFSRAFQRQFGVTPSKWLQEEETKE</sequence>
<dbReference type="AlphaFoldDB" id="A0A0M0HX38"/>
<evidence type="ECO:0000256" key="3">
    <source>
        <dbReference type="ARBA" id="ARBA00023159"/>
    </source>
</evidence>
<dbReference type="PRINTS" id="PR00032">
    <property type="entry name" value="HTHARAC"/>
</dbReference>
<evidence type="ECO:0000313" key="6">
    <source>
        <dbReference type="EMBL" id="KOO06646.1"/>
    </source>
</evidence>
<dbReference type="SMART" id="SM00342">
    <property type="entry name" value="HTH_ARAC"/>
    <property type="match status" value="1"/>
</dbReference>
<dbReference type="InterPro" id="IPR009057">
    <property type="entry name" value="Homeodomain-like_sf"/>
</dbReference>